<dbReference type="InterPro" id="IPR001509">
    <property type="entry name" value="Epimerase_deHydtase"/>
</dbReference>
<keyword evidence="5" id="KW-1185">Reference proteome</keyword>
<evidence type="ECO:0000259" key="3">
    <source>
        <dbReference type="Pfam" id="PF01370"/>
    </source>
</evidence>
<dbReference type="SUPFAM" id="SSF51735">
    <property type="entry name" value="NAD(P)-binding Rossmann-fold domains"/>
    <property type="match status" value="1"/>
</dbReference>
<dbReference type="Pfam" id="PF01370">
    <property type="entry name" value="Epimerase"/>
    <property type="match status" value="1"/>
</dbReference>
<dbReference type="Proteomes" id="UP000682843">
    <property type="component" value="Chromosome"/>
</dbReference>
<dbReference type="InterPro" id="IPR036291">
    <property type="entry name" value="NAD(P)-bd_dom_sf"/>
</dbReference>
<feature type="domain" description="NAD-dependent epimerase/dehydratase" evidence="3">
    <location>
        <begin position="3"/>
        <end position="232"/>
    </location>
</feature>
<evidence type="ECO:0000256" key="1">
    <source>
        <dbReference type="ARBA" id="ARBA00022857"/>
    </source>
</evidence>
<organism evidence="4 5">
    <name type="scientific">Tardiphaga alba</name>
    <dbReference type="NCBI Taxonomy" id="340268"/>
    <lineage>
        <taxon>Bacteria</taxon>
        <taxon>Pseudomonadati</taxon>
        <taxon>Pseudomonadota</taxon>
        <taxon>Alphaproteobacteria</taxon>
        <taxon>Hyphomicrobiales</taxon>
        <taxon>Nitrobacteraceae</taxon>
        <taxon>Tardiphaga</taxon>
    </lineage>
</organism>
<evidence type="ECO:0000256" key="2">
    <source>
        <dbReference type="ARBA" id="ARBA00023277"/>
    </source>
</evidence>
<reference evidence="4 5" key="1">
    <citation type="submission" date="2019-02" db="EMBL/GenBank/DDBJ databases">
        <title>Emended description of the genus Rhodopseudomonas and description of Rhodopseudomonas albus sp. nov., a non-phototrophic, heavy-metal-tolerant bacterium isolated from garden soil.</title>
        <authorList>
            <person name="Bao Z."/>
            <person name="Cao W.W."/>
            <person name="Sato Y."/>
            <person name="Nishizawa T."/>
            <person name="Zhao J."/>
            <person name="Guo Y."/>
            <person name="Ohta H."/>
        </authorList>
    </citation>
    <scope>NUCLEOTIDE SEQUENCE [LARGE SCALE GENOMIC DNA]</scope>
    <source>
        <strain evidence="4 5">SK50-23</strain>
    </source>
</reference>
<sequence length="325" mass="34659">MRILITGAGGFIGTTLTAALLQAGSLKNAKGVSEKIDEILLLDTHLPDISDPRITSMQASIADRETRMRIAAWKPHSVFHLAAVLTSAAEADPAAALAVNVLSLADMIETVGNRTAPPRLIFPSSIAVFGGLLPDNVDDDHLQRPQTTYGTHKAIAELMLADATRLGLIDARALRLPIVLVHPGPPTQSVSDRIAGLVRDSVAGQPSVCPLRPDTKVPVVSVDTVVRNLITLHDTDSTALRGKRALNQPALTVSMEDIVTALTIVTDTTPQVTFEPDAELKKIVDGWPKGFISTRAPSIGVTADKTFDEIILSYQRHSGRETSTA</sequence>
<evidence type="ECO:0000313" key="5">
    <source>
        <dbReference type="Proteomes" id="UP000682843"/>
    </source>
</evidence>
<evidence type="ECO:0000313" key="4">
    <source>
        <dbReference type="EMBL" id="QUS39227.1"/>
    </source>
</evidence>
<dbReference type="EMBL" id="CP036498">
    <property type="protein sequence ID" value="QUS39227.1"/>
    <property type="molecule type" value="Genomic_DNA"/>
</dbReference>
<keyword evidence="1" id="KW-0521">NADP</keyword>
<gene>
    <name evidence="4" type="ORF">RPMA_10540</name>
</gene>
<dbReference type="PANTHER" id="PTHR43103">
    <property type="entry name" value="NUCLEOSIDE-DIPHOSPHATE-SUGAR EPIMERASE"/>
    <property type="match status" value="1"/>
</dbReference>
<accession>A0ABX8A709</accession>
<proteinExistence type="predicted"/>
<dbReference type="Gene3D" id="3.90.25.10">
    <property type="entry name" value="UDP-galactose 4-epimerase, domain 1"/>
    <property type="match status" value="1"/>
</dbReference>
<dbReference type="Gene3D" id="3.40.50.720">
    <property type="entry name" value="NAD(P)-binding Rossmann-like Domain"/>
    <property type="match status" value="1"/>
</dbReference>
<name>A0ABX8A709_9BRAD</name>
<keyword evidence="2" id="KW-0119">Carbohydrate metabolism</keyword>
<dbReference type="PANTHER" id="PTHR43103:SF3">
    <property type="entry name" value="ADP-L-GLYCERO-D-MANNO-HEPTOSE-6-EPIMERASE"/>
    <property type="match status" value="1"/>
</dbReference>
<protein>
    <submittedName>
        <fullName evidence="4">NAD-dependent epimerase/dehydratase family protein</fullName>
    </submittedName>
</protein>